<evidence type="ECO:0000313" key="1">
    <source>
        <dbReference type="EMBL" id="VDO02727.1"/>
    </source>
</evidence>
<accession>A0A0R3TII0</accession>
<reference evidence="3" key="1">
    <citation type="submission" date="2017-02" db="UniProtKB">
        <authorList>
            <consortium name="WormBaseParasite"/>
        </authorList>
    </citation>
    <scope>IDENTIFICATION</scope>
</reference>
<protein>
    <submittedName>
        <fullName evidence="1 3">Uncharacterized protein</fullName>
    </submittedName>
</protein>
<dbReference type="OrthoDB" id="10267127at2759"/>
<dbReference type="EMBL" id="UZAE01008774">
    <property type="protein sequence ID" value="VDO02727.1"/>
    <property type="molecule type" value="Genomic_DNA"/>
</dbReference>
<sequence>MVGAVHSLDDCDFLGDGTRSIAVLTSIGLHVFQCSHILDFCLPLLDVRLQSLPSSFKPP</sequence>
<name>A0A0R3TII0_RODNA</name>
<dbReference type="AlphaFoldDB" id="A0A0R3TII0"/>
<dbReference type="STRING" id="102285.A0A0R3TII0"/>
<dbReference type="WBParaSite" id="HNAJ_0000687101-mRNA-1">
    <property type="protein sequence ID" value="HNAJ_0000687101-mRNA-1"/>
    <property type="gene ID" value="HNAJ_0000687101"/>
</dbReference>
<keyword evidence="2" id="KW-1185">Reference proteome</keyword>
<organism evidence="3">
    <name type="scientific">Rodentolepis nana</name>
    <name type="common">Dwarf tapeworm</name>
    <name type="synonym">Hymenolepis nana</name>
    <dbReference type="NCBI Taxonomy" id="102285"/>
    <lineage>
        <taxon>Eukaryota</taxon>
        <taxon>Metazoa</taxon>
        <taxon>Spiralia</taxon>
        <taxon>Lophotrochozoa</taxon>
        <taxon>Platyhelminthes</taxon>
        <taxon>Cestoda</taxon>
        <taxon>Eucestoda</taxon>
        <taxon>Cyclophyllidea</taxon>
        <taxon>Hymenolepididae</taxon>
        <taxon>Rodentolepis</taxon>
    </lineage>
</organism>
<evidence type="ECO:0000313" key="3">
    <source>
        <dbReference type="WBParaSite" id="HNAJ_0000687101-mRNA-1"/>
    </source>
</evidence>
<proteinExistence type="predicted"/>
<gene>
    <name evidence="1" type="ORF">HNAJ_LOCUS6867</name>
</gene>
<reference evidence="1 2" key="2">
    <citation type="submission" date="2018-11" db="EMBL/GenBank/DDBJ databases">
        <authorList>
            <consortium name="Pathogen Informatics"/>
        </authorList>
    </citation>
    <scope>NUCLEOTIDE SEQUENCE [LARGE SCALE GENOMIC DNA]</scope>
</reference>
<evidence type="ECO:0000313" key="2">
    <source>
        <dbReference type="Proteomes" id="UP000278807"/>
    </source>
</evidence>
<dbReference type="Proteomes" id="UP000278807">
    <property type="component" value="Unassembled WGS sequence"/>
</dbReference>